<dbReference type="RefSeq" id="WP_320755383.1">
    <property type="nucleotide sequence ID" value="NZ_JAWNGA010000011.1"/>
</dbReference>
<comment type="caution">
    <text evidence="3">The sequence shown here is derived from an EMBL/GenBank/DDBJ whole genome shotgun (WGS) entry which is preliminary data.</text>
</comment>
<sequence length="306" mass="32730">MKTIQFARQNSGRKRLAEVIGEVLGAKPVYQGTPSFAYLIGGALLDKDWVVSLPGKAETTSRKILDAAYYAGFKPVSQTPTEEVQVDAAVEGGAVSAPVADTGEPLGLTVALPAERLDAPAVARLEALLAARGPLIAKALGAEHHGVEVVDDRLVFAWFDHIPAPDDAQAATQLVAALCDYAARVHRVTTKPGAVANEKYVMRTFLLRLGFVGDEHKQLRRTLLARLSGDSAWAKPPKTANTPENAEGSQKGRRVRMVCCEDPYTNLEAGAEGTVLFVDAVGTVHIDWDNGSTLGLVKGVDQWQLI</sequence>
<keyword evidence="4" id="KW-1185">Reference proteome</keyword>
<feature type="domain" description="DUF4314" evidence="2">
    <location>
        <begin position="251"/>
        <end position="305"/>
    </location>
</feature>
<protein>
    <submittedName>
        <fullName evidence="3">DUF4314 domain-containing protein</fullName>
    </submittedName>
</protein>
<gene>
    <name evidence="3" type="ORF">R6G86_06715</name>
</gene>
<dbReference type="Pfam" id="PF14192">
    <property type="entry name" value="DUF4314"/>
    <property type="match status" value="1"/>
</dbReference>
<organism evidence="3 4">
    <name type="scientific">Actinotignum urinale</name>
    <dbReference type="NCBI Taxonomy" id="190146"/>
    <lineage>
        <taxon>Bacteria</taxon>
        <taxon>Bacillati</taxon>
        <taxon>Actinomycetota</taxon>
        <taxon>Actinomycetes</taxon>
        <taxon>Actinomycetales</taxon>
        <taxon>Actinomycetaceae</taxon>
        <taxon>Actinotignum</taxon>
    </lineage>
</organism>
<dbReference type="Proteomes" id="UP001275049">
    <property type="component" value="Unassembled WGS sequence"/>
</dbReference>
<evidence type="ECO:0000256" key="1">
    <source>
        <dbReference type="SAM" id="MobiDB-lite"/>
    </source>
</evidence>
<evidence type="ECO:0000313" key="3">
    <source>
        <dbReference type="EMBL" id="MDY5133427.1"/>
    </source>
</evidence>
<name>A0ABU5G8B3_9ACTO</name>
<proteinExistence type="predicted"/>
<feature type="compositionally biased region" description="Polar residues" evidence="1">
    <location>
        <begin position="239"/>
        <end position="248"/>
    </location>
</feature>
<dbReference type="InterPro" id="IPR025463">
    <property type="entry name" value="DUF4314"/>
</dbReference>
<accession>A0ABU5G8B3</accession>
<feature type="region of interest" description="Disordered" evidence="1">
    <location>
        <begin position="233"/>
        <end position="252"/>
    </location>
</feature>
<dbReference type="EMBL" id="JAWNGA010000011">
    <property type="protein sequence ID" value="MDY5133427.1"/>
    <property type="molecule type" value="Genomic_DNA"/>
</dbReference>
<evidence type="ECO:0000313" key="4">
    <source>
        <dbReference type="Proteomes" id="UP001275049"/>
    </source>
</evidence>
<evidence type="ECO:0000259" key="2">
    <source>
        <dbReference type="Pfam" id="PF14192"/>
    </source>
</evidence>
<reference evidence="3 4" key="1">
    <citation type="submission" date="2023-10" db="EMBL/GenBank/DDBJ databases">
        <title>Whole Genome based description of the genera Actinobaculum and Actinotignum reveals a complex phylogenetic relationship within the species included in the genus Actinotignum.</title>
        <authorList>
            <person name="Jensen C.S."/>
            <person name="Dargis R."/>
            <person name="Kemp M."/>
            <person name="Christensen J.J."/>
        </authorList>
    </citation>
    <scope>NUCLEOTIDE SEQUENCE [LARGE SCALE GENOMIC DNA]</scope>
    <source>
        <strain evidence="3 4">SLA_B974</strain>
    </source>
</reference>